<proteinExistence type="predicted"/>
<dbReference type="EMBL" id="CM042055">
    <property type="protein sequence ID" value="KAI3702939.1"/>
    <property type="molecule type" value="Genomic_DNA"/>
</dbReference>
<accession>A0ACB9A005</accession>
<comment type="caution">
    <text evidence="1">The sequence shown here is derived from an EMBL/GenBank/DDBJ whole genome shotgun (WGS) entry which is preliminary data.</text>
</comment>
<sequence length="92" mass="11105">MREDRKTGKEKRSFTEVEREAVEGNRFTEKRVWWIREDGRNDFVFSIIDPGKVRNPDRHEQLPPAVADPPYRERRRVENEARNVEDKVHESE</sequence>
<dbReference type="Proteomes" id="UP001055879">
    <property type="component" value="Linkage Group LG09"/>
</dbReference>
<gene>
    <name evidence="1" type="ORF">L6452_28693</name>
</gene>
<protein>
    <submittedName>
        <fullName evidence="1">Uncharacterized protein</fullName>
    </submittedName>
</protein>
<reference evidence="1 2" key="2">
    <citation type="journal article" date="2022" name="Mol. Ecol. Resour.">
        <title>The genomes of chicory, endive, great burdock and yacon provide insights into Asteraceae paleo-polyploidization history and plant inulin production.</title>
        <authorList>
            <person name="Fan W."/>
            <person name="Wang S."/>
            <person name="Wang H."/>
            <person name="Wang A."/>
            <person name="Jiang F."/>
            <person name="Liu H."/>
            <person name="Zhao H."/>
            <person name="Xu D."/>
            <person name="Zhang Y."/>
        </authorList>
    </citation>
    <scope>NUCLEOTIDE SEQUENCE [LARGE SCALE GENOMIC DNA]</scope>
    <source>
        <strain evidence="2">cv. Niubang</strain>
    </source>
</reference>
<name>A0ACB9A005_ARCLA</name>
<reference evidence="2" key="1">
    <citation type="journal article" date="2022" name="Mol. Ecol. Resour.">
        <title>The genomes of chicory, endive, great burdock and yacon provide insights into Asteraceae palaeo-polyploidization history and plant inulin production.</title>
        <authorList>
            <person name="Fan W."/>
            <person name="Wang S."/>
            <person name="Wang H."/>
            <person name="Wang A."/>
            <person name="Jiang F."/>
            <person name="Liu H."/>
            <person name="Zhao H."/>
            <person name="Xu D."/>
            <person name="Zhang Y."/>
        </authorList>
    </citation>
    <scope>NUCLEOTIDE SEQUENCE [LARGE SCALE GENOMIC DNA]</scope>
    <source>
        <strain evidence="2">cv. Niubang</strain>
    </source>
</reference>
<evidence type="ECO:0000313" key="1">
    <source>
        <dbReference type="EMBL" id="KAI3702939.1"/>
    </source>
</evidence>
<organism evidence="1 2">
    <name type="scientific">Arctium lappa</name>
    <name type="common">Greater burdock</name>
    <name type="synonym">Lappa major</name>
    <dbReference type="NCBI Taxonomy" id="4217"/>
    <lineage>
        <taxon>Eukaryota</taxon>
        <taxon>Viridiplantae</taxon>
        <taxon>Streptophyta</taxon>
        <taxon>Embryophyta</taxon>
        <taxon>Tracheophyta</taxon>
        <taxon>Spermatophyta</taxon>
        <taxon>Magnoliopsida</taxon>
        <taxon>eudicotyledons</taxon>
        <taxon>Gunneridae</taxon>
        <taxon>Pentapetalae</taxon>
        <taxon>asterids</taxon>
        <taxon>campanulids</taxon>
        <taxon>Asterales</taxon>
        <taxon>Asteraceae</taxon>
        <taxon>Carduoideae</taxon>
        <taxon>Cardueae</taxon>
        <taxon>Arctiinae</taxon>
        <taxon>Arctium</taxon>
    </lineage>
</organism>
<keyword evidence="2" id="KW-1185">Reference proteome</keyword>
<evidence type="ECO:0000313" key="2">
    <source>
        <dbReference type="Proteomes" id="UP001055879"/>
    </source>
</evidence>